<dbReference type="Gene3D" id="1.10.10.60">
    <property type="entry name" value="Homeodomain-like"/>
    <property type="match status" value="1"/>
</dbReference>
<dbReference type="AlphaFoldDB" id="A0AAJ8M2H1"/>
<protein>
    <recommendedName>
        <fullName evidence="6">Homeobox domain-containing protein</fullName>
    </recommendedName>
</protein>
<keyword evidence="3 4" id="KW-0539">Nucleus</keyword>
<dbReference type="Proteomes" id="UP000094043">
    <property type="component" value="Chromosome 5"/>
</dbReference>
<feature type="DNA-binding region" description="Homeobox" evidence="3">
    <location>
        <begin position="90"/>
        <end position="136"/>
    </location>
</feature>
<dbReference type="Pfam" id="PF00046">
    <property type="entry name" value="Homeodomain"/>
    <property type="match status" value="1"/>
</dbReference>
<feature type="compositionally biased region" description="Low complexity" evidence="5">
    <location>
        <begin position="207"/>
        <end position="233"/>
    </location>
</feature>
<dbReference type="PANTHER" id="PTHR24324:SF9">
    <property type="entry name" value="HOMEOBOX DOMAIN-CONTAINING PROTEIN"/>
    <property type="match status" value="1"/>
</dbReference>
<evidence type="ECO:0000256" key="4">
    <source>
        <dbReference type="RuleBase" id="RU000682"/>
    </source>
</evidence>
<evidence type="ECO:0000256" key="2">
    <source>
        <dbReference type="ARBA" id="ARBA00023155"/>
    </source>
</evidence>
<keyword evidence="1 3" id="KW-0238">DNA-binding</keyword>
<dbReference type="InterPro" id="IPR051000">
    <property type="entry name" value="Homeobox_DNA-bind_prot"/>
</dbReference>
<dbReference type="KEGG" id="cdep:91088925"/>
<name>A0AAJ8M2H1_9TREE</name>
<dbReference type="GeneID" id="91088925"/>
<feature type="compositionally biased region" description="Gly residues" evidence="5">
    <location>
        <begin position="144"/>
        <end position="155"/>
    </location>
</feature>
<reference evidence="7" key="1">
    <citation type="submission" date="2016-06" db="EMBL/GenBank/DDBJ databases">
        <authorList>
            <person name="Cuomo C."/>
            <person name="Litvintseva A."/>
            <person name="Heitman J."/>
            <person name="Chen Y."/>
            <person name="Sun S."/>
            <person name="Springer D."/>
            <person name="Dromer F."/>
            <person name="Young S."/>
            <person name="Zeng Q."/>
            <person name="Chapman S."/>
            <person name="Gujja S."/>
            <person name="Saif S."/>
            <person name="Birren B."/>
        </authorList>
    </citation>
    <scope>NUCLEOTIDE SEQUENCE</scope>
    <source>
        <strain evidence="7">CBS 7841</strain>
    </source>
</reference>
<feature type="region of interest" description="Disordered" evidence="5">
    <location>
        <begin position="132"/>
        <end position="233"/>
    </location>
</feature>
<feature type="region of interest" description="Disordered" evidence="5">
    <location>
        <begin position="1"/>
        <end position="54"/>
    </location>
</feature>
<comment type="subcellular location">
    <subcellularLocation>
        <location evidence="3 4">Nucleus</location>
    </subcellularLocation>
</comment>
<evidence type="ECO:0000256" key="3">
    <source>
        <dbReference type="PROSITE-ProRule" id="PRU00108"/>
    </source>
</evidence>
<evidence type="ECO:0000313" key="8">
    <source>
        <dbReference type="Proteomes" id="UP000094043"/>
    </source>
</evidence>
<keyword evidence="2 3" id="KW-0371">Homeobox</keyword>
<dbReference type="PROSITE" id="PS50071">
    <property type="entry name" value="HOMEOBOX_2"/>
    <property type="match status" value="1"/>
</dbReference>
<dbReference type="PANTHER" id="PTHR24324">
    <property type="entry name" value="HOMEOBOX PROTEIN HHEX"/>
    <property type="match status" value="1"/>
</dbReference>
<keyword evidence="8" id="KW-1185">Reference proteome</keyword>
<feature type="compositionally biased region" description="Gly residues" evidence="5">
    <location>
        <begin position="197"/>
        <end position="206"/>
    </location>
</feature>
<dbReference type="GO" id="GO:0005634">
    <property type="term" value="C:nucleus"/>
    <property type="evidence" value="ECO:0007669"/>
    <property type="project" value="UniProtKB-SubCell"/>
</dbReference>
<dbReference type="RefSeq" id="XP_066070190.1">
    <property type="nucleotide sequence ID" value="XM_066214093.1"/>
</dbReference>
<gene>
    <name evidence="7" type="ORF">L203_104715</name>
</gene>
<dbReference type="GO" id="GO:0030154">
    <property type="term" value="P:cell differentiation"/>
    <property type="evidence" value="ECO:0007669"/>
    <property type="project" value="TreeGrafter"/>
</dbReference>
<dbReference type="InterPro" id="IPR001356">
    <property type="entry name" value="HD"/>
</dbReference>
<evidence type="ECO:0000256" key="1">
    <source>
        <dbReference type="ARBA" id="ARBA00023125"/>
    </source>
</evidence>
<reference evidence="7" key="2">
    <citation type="journal article" date="2022" name="Elife">
        <title>Obligate sexual reproduction of a homothallic fungus closely related to the Cryptococcus pathogenic species complex.</title>
        <authorList>
            <person name="Passer A.R."/>
            <person name="Clancey S.A."/>
            <person name="Shea T."/>
            <person name="David-Palma M."/>
            <person name="Averette A.F."/>
            <person name="Boekhout T."/>
            <person name="Porcel B.M."/>
            <person name="Nowrousian M."/>
            <person name="Cuomo C.A."/>
            <person name="Sun S."/>
            <person name="Heitman J."/>
            <person name="Coelho M.A."/>
        </authorList>
    </citation>
    <scope>NUCLEOTIDE SEQUENCE</scope>
    <source>
        <strain evidence="7">CBS 7841</strain>
    </source>
</reference>
<sequence>MDTSHTLAPADMSATTSATTSHLAPEPGQRPLPPPPFVAGGYPPPPFPDPYAAPGYDYGAAAPSWLPPTDLADVRTELLDVGPMGAAGAQVKHRRRTTPEQLKVLEFWYELHPKPDNELRERLAAQLGMTKRNVQAGQDEGARAEGGGGAAGRGVRGADVRRGGLRARAAGQHRQRRGGAARQHPVPGVRRPDVAGDAGGAVGAAHGGAPQRAPPVGAQPGPGAQLGAADGADAAHAAAVERAVHAAAGRLEPAPGGRRARRERARDDWRRRGAAVCRLAPRARRLPLSLAAAEPVVLVWLAAGRAVAAAAGRAVHDDAGPRTARQPRVVAGCAGRVRPRPPAGVCVSATRAASADDGSPADLLRQIGLIGLGMPATKASPVRPSPLNTHFTPHAHVHAPASAPLPHTFTLHGAGPYPVAASPYPPPAFPPDWPVSHMLPGQPADCLGAGCHASPYPLDGERRDSVGEWHVPLGDAREGEHRGGRAMGEDVAYDAVNVLG</sequence>
<evidence type="ECO:0000256" key="5">
    <source>
        <dbReference type="SAM" id="MobiDB-lite"/>
    </source>
</evidence>
<feature type="compositionally biased region" description="Pro residues" evidence="5">
    <location>
        <begin position="28"/>
        <end position="51"/>
    </location>
</feature>
<dbReference type="SUPFAM" id="SSF46689">
    <property type="entry name" value="Homeodomain-like"/>
    <property type="match status" value="1"/>
</dbReference>
<accession>A0AAJ8M2H1</accession>
<feature type="compositionally biased region" description="Low complexity" evidence="5">
    <location>
        <begin position="13"/>
        <end position="27"/>
    </location>
</feature>
<dbReference type="CDD" id="cd00086">
    <property type="entry name" value="homeodomain"/>
    <property type="match status" value="1"/>
</dbReference>
<dbReference type="SMART" id="SM00389">
    <property type="entry name" value="HOX"/>
    <property type="match status" value="1"/>
</dbReference>
<dbReference type="GO" id="GO:0006357">
    <property type="term" value="P:regulation of transcription by RNA polymerase II"/>
    <property type="evidence" value="ECO:0007669"/>
    <property type="project" value="TreeGrafter"/>
</dbReference>
<proteinExistence type="predicted"/>
<reference evidence="7" key="3">
    <citation type="submission" date="2024-01" db="EMBL/GenBank/DDBJ databases">
        <authorList>
            <person name="Coelho M.A."/>
            <person name="David-Palma M."/>
            <person name="Shea T."/>
            <person name="Sun S."/>
            <person name="Cuomo C.A."/>
            <person name="Heitman J."/>
        </authorList>
    </citation>
    <scope>NUCLEOTIDE SEQUENCE</scope>
    <source>
        <strain evidence="7">CBS 7841</strain>
    </source>
</reference>
<evidence type="ECO:0000313" key="7">
    <source>
        <dbReference type="EMBL" id="WVN89490.1"/>
    </source>
</evidence>
<evidence type="ECO:0000259" key="6">
    <source>
        <dbReference type="PROSITE" id="PS50071"/>
    </source>
</evidence>
<organism evidence="7 8">
    <name type="scientific">Cryptococcus depauperatus CBS 7841</name>
    <dbReference type="NCBI Taxonomy" id="1295531"/>
    <lineage>
        <taxon>Eukaryota</taxon>
        <taxon>Fungi</taxon>
        <taxon>Dikarya</taxon>
        <taxon>Basidiomycota</taxon>
        <taxon>Agaricomycotina</taxon>
        <taxon>Tremellomycetes</taxon>
        <taxon>Tremellales</taxon>
        <taxon>Cryptococcaceae</taxon>
        <taxon>Cryptococcus</taxon>
    </lineage>
</organism>
<feature type="compositionally biased region" description="Low complexity" evidence="5">
    <location>
        <begin position="247"/>
        <end position="257"/>
    </location>
</feature>
<dbReference type="InterPro" id="IPR009057">
    <property type="entry name" value="Homeodomain-like_sf"/>
</dbReference>
<dbReference type="GO" id="GO:0000978">
    <property type="term" value="F:RNA polymerase II cis-regulatory region sequence-specific DNA binding"/>
    <property type="evidence" value="ECO:0007669"/>
    <property type="project" value="TreeGrafter"/>
</dbReference>
<dbReference type="EMBL" id="CP143788">
    <property type="protein sequence ID" value="WVN89490.1"/>
    <property type="molecule type" value="Genomic_DNA"/>
</dbReference>
<feature type="region of interest" description="Disordered" evidence="5">
    <location>
        <begin position="247"/>
        <end position="267"/>
    </location>
</feature>
<feature type="domain" description="Homeobox" evidence="6">
    <location>
        <begin position="88"/>
        <end position="135"/>
    </location>
</feature>